<organism evidence="2 3">
    <name type="scientific">Opisthorchis viverrini</name>
    <name type="common">Southeast Asian liver fluke</name>
    <dbReference type="NCBI Taxonomy" id="6198"/>
    <lineage>
        <taxon>Eukaryota</taxon>
        <taxon>Metazoa</taxon>
        <taxon>Spiralia</taxon>
        <taxon>Lophotrochozoa</taxon>
        <taxon>Platyhelminthes</taxon>
        <taxon>Trematoda</taxon>
        <taxon>Digenea</taxon>
        <taxon>Opisthorchiida</taxon>
        <taxon>Opisthorchiata</taxon>
        <taxon>Opisthorchiidae</taxon>
        <taxon>Opisthorchis</taxon>
    </lineage>
</organism>
<keyword evidence="3" id="KW-1185">Reference proteome</keyword>
<dbReference type="GeneID" id="20314309"/>
<protein>
    <submittedName>
        <fullName evidence="2">Uncharacterized protein</fullName>
    </submittedName>
</protein>
<feature type="region of interest" description="Disordered" evidence="1">
    <location>
        <begin position="85"/>
        <end position="106"/>
    </location>
</feature>
<evidence type="ECO:0000313" key="2">
    <source>
        <dbReference type="EMBL" id="KER34272.1"/>
    </source>
</evidence>
<dbReference type="KEGG" id="ovi:T265_00121"/>
<feature type="compositionally biased region" description="Gly residues" evidence="1">
    <location>
        <begin position="255"/>
        <end position="271"/>
    </location>
</feature>
<dbReference type="EMBL" id="KL596619">
    <property type="protein sequence ID" value="KER34272.1"/>
    <property type="molecule type" value="Genomic_DNA"/>
</dbReference>
<feature type="region of interest" description="Disordered" evidence="1">
    <location>
        <begin position="244"/>
        <end position="271"/>
    </location>
</feature>
<gene>
    <name evidence="2" type="ORF">T265_00121</name>
</gene>
<reference evidence="2 3" key="1">
    <citation type="submission" date="2013-11" db="EMBL/GenBank/DDBJ databases">
        <title>Opisthorchis viverrini - life in the bile duct.</title>
        <authorList>
            <person name="Young N.D."/>
            <person name="Nagarajan N."/>
            <person name="Lin S.J."/>
            <person name="Korhonen P.K."/>
            <person name="Jex A.R."/>
            <person name="Hall R.S."/>
            <person name="Safavi-Hemami H."/>
            <person name="Kaewkong W."/>
            <person name="Bertrand D."/>
            <person name="Gao S."/>
            <person name="Seet Q."/>
            <person name="Wongkham S."/>
            <person name="Teh B.T."/>
            <person name="Wongkham C."/>
            <person name="Intapan P.M."/>
            <person name="Maleewong W."/>
            <person name="Yang X."/>
            <person name="Hu M."/>
            <person name="Wang Z."/>
            <person name="Hofmann A."/>
            <person name="Sternberg P.W."/>
            <person name="Tan P."/>
            <person name="Wang J."/>
            <person name="Gasser R.B."/>
        </authorList>
    </citation>
    <scope>NUCLEOTIDE SEQUENCE [LARGE SCALE GENOMIC DNA]</scope>
</reference>
<accession>A0A075A7C8</accession>
<dbReference type="RefSeq" id="XP_009162042.1">
    <property type="nucleotide sequence ID" value="XM_009163778.1"/>
</dbReference>
<name>A0A075A7C8_OPIVI</name>
<dbReference type="Proteomes" id="UP000054324">
    <property type="component" value="Unassembled WGS sequence"/>
</dbReference>
<evidence type="ECO:0000313" key="3">
    <source>
        <dbReference type="Proteomes" id="UP000054324"/>
    </source>
</evidence>
<sequence>MKYHTHERVEILSRKTELTRIVEPVDRMSSPLSVAHRPVIRRKFRGSGEKSVEAGCEDLSPDCSAVRGVVRDPERLGSLEELAWTPTPTNGRVEPVTGLQRNTQPAPLSATYREPVKGHRHVLVGSMNSELWIDCTTCYNDQNRTISLVSLELKVARGEIAQVARARIYRPEGPWFEPDLQVPNLSVWAWVTSPVLSSGGMAARHKNGATVERLTAIRRTDQIQKSVTGLKRLIKEVDALRSPVDNPETFRRPGDPGGGLADQGGANQGGV</sequence>
<dbReference type="AlphaFoldDB" id="A0A075A7C8"/>
<dbReference type="CTD" id="20314309"/>
<proteinExistence type="predicted"/>
<evidence type="ECO:0000256" key="1">
    <source>
        <dbReference type="SAM" id="MobiDB-lite"/>
    </source>
</evidence>